<evidence type="ECO:0000313" key="1">
    <source>
        <dbReference type="EMBL" id="VTR98936.1"/>
    </source>
</evidence>
<sequence length="145" mass="16488">MASSDSLRTPVMTDETALTAKLLFESDSGFRSFVQLWDENRRPDPQLIDYLLDRGMEPQAACVRWCVQRPDMEVWAPVYSLGERDGFCGPYPGRMEAGWRFTACPEETRDRNHEVPSERVEGSFLEGGTPIEAILALLDAWKESQ</sequence>
<reference evidence="1 2" key="1">
    <citation type="submission" date="2019-05" db="EMBL/GenBank/DDBJ databases">
        <authorList>
            <consortium name="Science for Life Laboratories"/>
        </authorList>
    </citation>
    <scope>NUCLEOTIDE SEQUENCE [LARGE SCALE GENOMIC DNA]</scope>
    <source>
        <strain evidence="1">Soil9</strain>
    </source>
</reference>
<organism evidence="1 2">
    <name type="scientific">Gemmata massiliana</name>
    <dbReference type="NCBI Taxonomy" id="1210884"/>
    <lineage>
        <taxon>Bacteria</taxon>
        <taxon>Pseudomonadati</taxon>
        <taxon>Planctomycetota</taxon>
        <taxon>Planctomycetia</taxon>
        <taxon>Gemmatales</taxon>
        <taxon>Gemmataceae</taxon>
        <taxon>Gemmata</taxon>
    </lineage>
</organism>
<gene>
    <name evidence="1" type="ORF">SOIL9_01080</name>
</gene>
<dbReference type="KEGG" id="gms:SOIL9_01080"/>
<accession>A0A6P2DDD2</accession>
<evidence type="ECO:0000313" key="2">
    <source>
        <dbReference type="Proteomes" id="UP000464178"/>
    </source>
</evidence>
<dbReference type="AlphaFoldDB" id="A0A6P2DDD2"/>
<dbReference type="EMBL" id="LR593886">
    <property type="protein sequence ID" value="VTR98936.1"/>
    <property type="molecule type" value="Genomic_DNA"/>
</dbReference>
<dbReference type="Proteomes" id="UP000464178">
    <property type="component" value="Chromosome"/>
</dbReference>
<keyword evidence="2" id="KW-1185">Reference proteome</keyword>
<proteinExistence type="predicted"/>
<protein>
    <submittedName>
        <fullName evidence="1">Uncharacterized protein</fullName>
    </submittedName>
</protein>
<name>A0A6P2DDD2_9BACT</name>